<dbReference type="HAMAP" id="MF_01590">
    <property type="entry name" value="tRNA_carboxymethyltr_CmoB"/>
    <property type="match status" value="1"/>
</dbReference>
<dbReference type="InterPro" id="IPR029063">
    <property type="entry name" value="SAM-dependent_MTases_sf"/>
</dbReference>
<evidence type="ECO:0000256" key="2">
    <source>
        <dbReference type="ARBA" id="ARBA00022694"/>
    </source>
</evidence>
<dbReference type="NCBIfam" id="NF011650">
    <property type="entry name" value="PRK15068.1"/>
    <property type="match status" value="1"/>
</dbReference>
<keyword evidence="1 3" id="KW-0808">Transferase</keyword>
<dbReference type="Pfam" id="PF08003">
    <property type="entry name" value="Methyltransf_9"/>
    <property type="match status" value="1"/>
</dbReference>
<dbReference type="InterPro" id="IPR010017">
    <property type="entry name" value="CmoB"/>
</dbReference>
<organism evidence="3">
    <name type="scientific">hydrothermal vent metagenome</name>
    <dbReference type="NCBI Taxonomy" id="652676"/>
    <lineage>
        <taxon>unclassified sequences</taxon>
        <taxon>metagenomes</taxon>
        <taxon>ecological metagenomes</taxon>
    </lineage>
</organism>
<dbReference type="GO" id="GO:0002098">
    <property type="term" value="P:tRNA wobble uridine modification"/>
    <property type="evidence" value="ECO:0007669"/>
    <property type="project" value="InterPro"/>
</dbReference>
<proteinExistence type="inferred from homology"/>
<sequence length="320" mass="37285">MIEYSDFYDHIADSKLSPYLDSMRKYIDAAFVNNDIAKWQKAIDNFPKISPSIIDLNKSAIQIGTENDCSNEERIGLKAQLMKLHPWRKGPYNFFGHFIDTEWRSDWKWDRLKSEISPLKNRTVLDVGCGNGYHSWRILGEGAESVIGIDPFLLSLFQFSAVKRFVGEKPIWLLPYKMEQFPQSTKYFDTVFSMGVLYHRRSPFDHLIELRDSLTNGGELILETLVIDGKLGEVLVPDKRYAKMRNVWFIPSTLTLELWLKRIGFKNIRLIDITKTSFDEQRKTEWMTFESLSDFLDPQNPDFTVEGYPAPERAIFIVNT</sequence>
<dbReference type="InterPro" id="IPR027555">
    <property type="entry name" value="Mo5U34_MeTrfas-like"/>
</dbReference>
<reference evidence="3" key="1">
    <citation type="submission" date="2018-06" db="EMBL/GenBank/DDBJ databases">
        <authorList>
            <person name="Zhirakovskaya E."/>
        </authorList>
    </citation>
    <scope>NUCLEOTIDE SEQUENCE</scope>
</reference>
<dbReference type="EMBL" id="UOGD01000144">
    <property type="protein sequence ID" value="VAX19579.1"/>
    <property type="molecule type" value="Genomic_DNA"/>
</dbReference>
<dbReference type="SUPFAM" id="SSF53335">
    <property type="entry name" value="S-adenosyl-L-methionine-dependent methyltransferases"/>
    <property type="match status" value="1"/>
</dbReference>
<evidence type="ECO:0000256" key="1">
    <source>
        <dbReference type="ARBA" id="ARBA00022679"/>
    </source>
</evidence>
<dbReference type="GO" id="GO:0032259">
    <property type="term" value="P:methylation"/>
    <property type="evidence" value="ECO:0007669"/>
    <property type="project" value="UniProtKB-KW"/>
</dbReference>
<dbReference type="AlphaFoldDB" id="A0A3B1BNQ9"/>
<gene>
    <name evidence="3" type="ORF">MNBD_IGNAVI01-1787</name>
</gene>
<dbReference type="NCBIfam" id="TIGR00452">
    <property type="entry name" value="tRNA 5-methoxyuridine(34)/uridine 5-oxyacetic acid(34) synthase CmoB"/>
    <property type="match status" value="1"/>
</dbReference>
<accession>A0A3B1BNQ9</accession>
<keyword evidence="3" id="KW-0489">Methyltransferase</keyword>
<dbReference type="CDD" id="cd02440">
    <property type="entry name" value="AdoMet_MTases"/>
    <property type="match status" value="1"/>
</dbReference>
<protein>
    <submittedName>
        <fullName evidence="3">tRNA (Mo5U34)-methyltransferase</fullName>
    </submittedName>
</protein>
<name>A0A3B1BNQ9_9ZZZZ</name>
<dbReference type="Gene3D" id="3.40.50.150">
    <property type="entry name" value="Vaccinia Virus protein VP39"/>
    <property type="match status" value="1"/>
</dbReference>
<keyword evidence="2" id="KW-0819">tRNA processing</keyword>
<dbReference type="GO" id="GO:0008168">
    <property type="term" value="F:methyltransferase activity"/>
    <property type="evidence" value="ECO:0007669"/>
    <property type="project" value="UniProtKB-KW"/>
</dbReference>
<dbReference type="GO" id="GO:0016765">
    <property type="term" value="F:transferase activity, transferring alkyl or aryl (other than methyl) groups"/>
    <property type="evidence" value="ECO:0007669"/>
    <property type="project" value="InterPro"/>
</dbReference>
<evidence type="ECO:0000313" key="3">
    <source>
        <dbReference type="EMBL" id="VAX19579.1"/>
    </source>
</evidence>